<keyword evidence="2" id="KW-0489">Methyltransferase</keyword>
<feature type="domain" description="Methyltransferase type 11" evidence="1">
    <location>
        <begin position="56"/>
        <end position="142"/>
    </location>
</feature>
<keyword evidence="2" id="KW-0808">Transferase</keyword>
<evidence type="ECO:0000313" key="2">
    <source>
        <dbReference type="EMBL" id="TYS55582.1"/>
    </source>
</evidence>
<dbReference type="PANTHER" id="PTHR43460">
    <property type="entry name" value="METHYLTRANSFERASE"/>
    <property type="match status" value="1"/>
</dbReference>
<protein>
    <submittedName>
        <fullName evidence="2">Class I SAM-dependent methyltransferase</fullName>
    </submittedName>
</protein>
<evidence type="ECO:0000259" key="1">
    <source>
        <dbReference type="Pfam" id="PF08241"/>
    </source>
</evidence>
<dbReference type="SUPFAM" id="SSF53335">
    <property type="entry name" value="S-adenosyl-L-methionine-dependent methyltransferases"/>
    <property type="match status" value="1"/>
</dbReference>
<dbReference type="PANTHER" id="PTHR43460:SF1">
    <property type="entry name" value="METHYLTRANSFERASE TYPE 11 DOMAIN-CONTAINING PROTEIN"/>
    <property type="match status" value="1"/>
</dbReference>
<reference evidence="2 3" key="1">
    <citation type="submission" date="2019-08" db="EMBL/GenBank/DDBJ databases">
        <title>Bacillus genomes from the desert of Cuatro Cienegas, Coahuila.</title>
        <authorList>
            <person name="Olmedo-Alvarez G."/>
        </authorList>
    </citation>
    <scope>NUCLEOTIDE SEQUENCE [LARGE SCALE GENOMIC DNA]</scope>
    <source>
        <strain evidence="2 3">CH88_3T</strain>
    </source>
</reference>
<dbReference type="RefSeq" id="WP_148966977.1">
    <property type="nucleotide sequence ID" value="NZ_VTEU01000011.1"/>
</dbReference>
<gene>
    <name evidence="2" type="ORF">FZC74_18865</name>
</gene>
<dbReference type="GO" id="GO:0032259">
    <property type="term" value="P:methylation"/>
    <property type="evidence" value="ECO:0007669"/>
    <property type="project" value="UniProtKB-KW"/>
</dbReference>
<name>A0AA94WN77_9BACI</name>
<sequence length="254" mass="29169">MKTDQLFQHYLKEAETDFSGWDFSHVTETGRLASGMLSWSYGSMAKTLMAESTSMLDMGTGGGELLSKLQPLPPRVCATEGYKPNFPIAKERLEPFGVKVVEVEPDNQLRFPDKHFDLIINKHEEYEPSEVRRVLQDGGTFLTQQVGWSDCRDINRLLGAPVNEEYAHWNLEFAHKQLEGQGFKVLLSKQEFPVQRFYDIGALIYYLKAIPWQVVDFSVEDYLDPLYELHLKIKRAGYLDIKQDRFVLRAAVGI</sequence>
<organism evidence="2 3">
    <name type="scientific">Sutcliffiella horikoshii</name>
    <dbReference type="NCBI Taxonomy" id="79883"/>
    <lineage>
        <taxon>Bacteria</taxon>
        <taxon>Bacillati</taxon>
        <taxon>Bacillota</taxon>
        <taxon>Bacilli</taxon>
        <taxon>Bacillales</taxon>
        <taxon>Bacillaceae</taxon>
        <taxon>Sutcliffiella</taxon>
    </lineage>
</organism>
<accession>A0AA94WN77</accession>
<evidence type="ECO:0000313" key="3">
    <source>
        <dbReference type="Proteomes" id="UP000323393"/>
    </source>
</evidence>
<dbReference type="InterPro" id="IPR052939">
    <property type="entry name" value="23S_rRNA_MeTrnsfrase_RlmA"/>
</dbReference>
<dbReference type="GO" id="GO:0008757">
    <property type="term" value="F:S-adenosylmethionine-dependent methyltransferase activity"/>
    <property type="evidence" value="ECO:0007669"/>
    <property type="project" value="InterPro"/>
</dbReference>
<comment type="caution">
    <text evidence="2">The sequence shown here is derived from an EMBL/GenBank/DDBJ whole genome shotgun (WGS) entry which is preliminary data.</text>
</comment>
<dbReference type="Pfam" id="PF08241">
    <property type="entry name" value="Methyltransf_11"/>
    <property type="match status" value="1"/>
</dbReference>
<dbReference type="Proteomes" id="UP000323393">
    <property type="component" value="Unassembled WGS sequence"/>
</dbReference>
<dbReference type="Gene3D" id="3.40.50.150">
    <property type="entry name" value="Vaccinia Virus protein VP39"/>
    <property type="match status" value="1"/>
</dbReference>
<dbReference type="AlphaFoldDB" id="A0AA94WN77"/>
<dbReference type="InterPro" id="IPR029063">
    <property type="entry name" value="SAM-dependent_MTases_sf"/>
</dbReference>
<proteinExistence type="predicted"/>
<dbReference type="InterPro" id="IPR013216">
    <property type="entry name" value="Methyltransf_11"/>
</dbReference>
<dbReference type="EMBL" id="VTEU01000011">
    <property type="protein sequence ID" value="TYS55582.1"/>
    <property type="molecule type" value="Genomic_DNA"/>
</dbReference>